<dbReference type="AlphaFoldDB" id="D5GAU9"/>
<accession>D5GAU9</accession>
<dbReference type="Proteomes" id="UP000006911">
    <property type="component" value="Unassembled WGS sequence"/>
</dbReference>
<proteinExistence type="predicted"/>
<name>D5GAU9_TUBMM</name>
<protein>
    <submittedName>
        <fullName evidence="1">(Perigord truffle) hypothetical protein</fullName>
    </submittedName>
</protein>
<organism evidence="1 2">
    <name type="scientific">Tuber melanosporum (strain Mel28)</name>
    <name type="common">Perigord black truffle</name>
    <dbReference type="NCBI Taxonomy" id="656061"/>
    <lineage>
        <taxon>Eukaryota</taxon>
        <taxon>Fungi</taxon>
        <taxon>Dikarya</taxon>
        <taxon>Ascomycota</taxon>
        <taxon>Pezizomycotina</taxon>
        <taxon>Pezizomycetes</taxon>
        <taxon>Pezizales</taxon>
        <taxon>Tuberaceae</taxon>
        <taxon>Tuber</taxon>
    </lineage>
</organism>
<dbReference type="InParanoid" id="D5GAU9"/>
<evidence type="ECO:0000313" key="1">
    <source>
        <dbReference type="EMBL" id="CAZ81642.1"/>
    </source>
</evidence>
<dbReference type="EMBL" id="FN430086">
    <property type="protein sequence ID" value="CAZ81642.1"/>
    <property type="molecule type" value="Genomic_DNA"/>
</dbReference>
<dbReference type="HOGENOM" id="CLU_222329_0_0_1"/>
<dbReference type="KEGG" id="tml:GSTUM_00005316001"/>
<keyword evidence="2" id="KW-1185">Reference proteome</keyword>
<sequence>MPMEGWKYVDRDYTTTP</sequence>
<evidence type="ECO:0000313" key="2">
    <source>
        <dbReference type="Proteomes" id="UP000006911"/>
    </source>
</evidence>
<gene>
    <name evidence="1" type="ORF">GSTUM_00005316001</name>
</gene>
<reference evidence="1 2" key="1">
    <citation type="journal article" date="2010" name="Nature">
        <title>Perigord black truffle genome uncovers evolutionary origins and mechanisms of symbiosis.</title>
        <authorList>
            <person name="Martin F."/>
            <person name="Kohler A."/>
            <person name="Murat C."/>
            <person name="Balestrini R."/>
            <person name="Coutinho P.M."/>
            <person name="Jaillon O."/>
            <person name="Montanini B."/>
            <person name="Morin E."/>
            <person name="Noel B."/>
            <person name="Percudani R."/>
            <person name="Porcel B."/>
            <person name="Rubini A."/>
            <person name="Amicucci A."/>
            <person name="Amselem J."/>
            <person name="Anthouard V."/>
            <person name="Arcioni S."/>
            <person name="Artiguenave F."/>
            <person name="Aury J.M."/>
            <person name="Ballario P."/>
            <person name="Bolchi A."/>
            <person name="Brenna A."/>
            <person name="Brun A."/>
            <person name="Buee M."/>
            <person name="Cantarel B."/>
            <person name="Chevalier G."/>
            <person name="Couloux A."/>
            <person name="Da Silva C."/>
            <person name="Denoeud F."/>
            <person name="Duplessis S."/>
            <person name="Ghignone S."/>
            <person name="Hilselberger B."/>
            <person name="Iotti M."/>
            <person name="Marcais B."/>
            <person name="Mello A."/>
            <person name="Miranda M."/>
            <person name="Pacioni G."/>
            <person name="Quesneville H."/>
            <person name="Riccioni C."/>
            <person name="Ruotolo R."/>
            <person name="Splivallo R."/>
            <person name="Stocchi V."/>
            <person name="Tisserant E."/>
            <person name="Viscomi A.R."/>
            <person name="Zambonelli A."/>
            <person name="Zampieri E."/>
            <person name="Henrissat B."/>
            <person name="Lebrun M.H."/>
            <person name="Paolocci F."/>
            <person name="Bonfante P."/>
            <person name="Ottonello S."/>
            <person name="Wincker P."/>
        </authorList>
    </citation>
    <scope>NUCLEOTIDE SEQUENCE [LARGE SCALE GENOMIC DNA]</scope>
    <source>
        <strain evidence="1 2">Mel28</strain>
    </source>
</reference>